<evidence type="ECO:0000313" key="2">
    <source>
        <dbReference type="Proteomes" id="UP000000214"/>
    </source>
</evidence>
<sequence>MAVADDHMTVSELDRRSIAAAEALLQKGLQTGNRMPLPAMGTAGRLISALSAIRIGLVLCEDAAPASDRAVGAGADRDVVESRIWSQTPAAIIGSRTVTHGQVIQAVQRGDLRDLEPLRPLLELLGHIWTAAAAAPSADPNVGSGHEDR</sequence>
<reference evidence="1 2" key="1">
    <citation type="journal article" date="2012" name="BMC Genomics">
        <title>The genome sequence of Propionibacterium acidipropionici provides insights into its biotechnological and industrial potential.</title>
        <authorList>
            <person name="Parizzi L.P."/>
            <person name="Grassi M.C."/>
            <person name="Llerena L.A."/>
            <person name="Carazzolle M.F."/>
            <person name="Queiroz V.L."/>
            <person name="Lunardi I."/>
            <person name="Zeidler A.F."/>
            <person name="Teixeira P.J."/>
            <person name="Mieczkowski P."/>
            <person name="Rincones J."/>
            <person name="Pereira G.A."/>
        </authorList>
    </citation>
    <scope>NUCLEOTIDE SEQUENCE [LARGE SCALE GENOMIC DNA]</scope>
    <source>
        <strain evidence="2">ATCC 4875 / DSM 20272 / JCM 6432 / NBRC 12425 / NCIMB 8070</strain>
    </source>
</reference>
<dbReference type="Proteomes" id="UP000000214">
    <property type="component" value="Chromosome"/>
</dbReference>
<proteinExistence type="predicted"/>
<accession>K7S3J8</accession>
<dbReference type="AlphaFoldDB" id="K7S3J8"/>
<dbReference type="STRING" id="1171373.PACID_13540"/>
<protein>
    <submittedName>
        <fullName evidence="1">Uncharacterized protein</fullName>
    </submittedName>
</protein>
<evidence type="ECO:0000313" key="1">
    <source>
        <dbReference type="EMBL" id="AFV89172.1"/>
    </source>
</evidence>
<dbReference type="KEGG" id="pbo:PACID_13540"/>
<organism evidence="1 2">
    <name type="scientific">Acidipropionibacterium acidipropionici (strain ATCC 4875 / DSM 20272 / JCM 6432 / NBRC 12425 / NCIMB 8070 / 4)</name>
    <name type="common">Propionibacterium acidipropionici</name>
    <dbReference type="NCBI Taxonomy" id="1171373"/>
    <lineage>
        <taxon>Bacteria</taxon>
        <taxon>Bacillati</taxon>
        <taxon>Actinomycetota</taxon>
        <taxon>Actinomycetes</taxon>
        <taxon>Propionibacteriales</taxon>
        <taxon>Propionibacteriaceae</taxon>
        <taxon>Acidipropionibacterium</taxon>
    </lineage>
</organism>
<dbReference type="HOGENOM" id="CLU_1748019_0_0_11"/>
<dbReference type="EMBL" id="CP003493">
    <property type="protein sequence ID" value="AFV89172.1"/>
    <property type="molecule type" value="Genomic_DNA"/>
</dbReference>
<dbReference type="PATRIC" id="fig|1171373.8.peg.1346"/>
<name>K7S3J8_ACIA4</name>
<gene>
    <name evidence="1" type="ordered locus">PACID_13540</name>
</gene>